<dbReference type="EMBL" id="AP021906">
    <property type="protein sequence ID" value="BBP91001.1"/>
    <property type="molecule type" value="Genomic_DNA"/>
</dbReference>
<dbReference type="AlphaFoldDB" id="A0A5S9MDJ0"/>
<evidence type="ECO:0000313" key="3">
    <source>
        <dbReference type="Proteomes" id="UP000464658"/>
    </source>
</evidence>
<reference evidence="2 3" key="1">
    <citation type="submission" date="2019-12" db="EMBL/GenBank/DDBJ databases">
        <title>Full genome sequence of a Bacillus safensis strain isolated from commercially available natto in Indonesia.</title>
        <authorList>
            <person name="Yoshida M."/>
            <person name="Uomi M."/>
            <person name="Waturangi D."/>
            <person name="Ekaputri J.J."/>
            <person name="Setiamarga D.H.E."/>
        </authorList>
    </citation>
    <scope>NUCLEOTIDE SEQUENCE [LARGE SCALE GENOMIC DNA]</scope>
    <source>
        <strain evidence="2 3">IDN1</strain>
    </source>
</reference>
<evidence type="ECO:0000313" key="2">
    <source>
        <dbReference type="EMBL" id="BBP91001.1"/>
    </source>
</evidence>
<organism evidence="2 3">
    <name type="scientific">Bacillus safensis</name>
    <dbReference type="NCBI Taxonomy" id="561879"/>
    <lineage>
        <taxon>Bacteria</taxon>
        <taxon>Bacillati</taxon>
        <taxon>Bacillota</taxon>
        <taxon>Bacilli</taxon>
        <taxon>Bacillales</taxon>
        <taxon>Bacillaceae</taxon>
        <taxon>Bacillus</taxon>
    </lineage>
</organism>
<dbReference type="Pfam" id="PF06114">
    <property type="entry name" value="Peptidase_M78"/>
    <property type="match status" value="1"/>
</dbReference>
<sequence>MQAKRFAYKFCIPTFMLRKIKAIQPYNNFTNEIASLFNVTYEFAIERFVTFTASNKS</sequence>
<protein>
    <recommendedName>
        <fullName evidence="1">IrrE N-terminal-like domain-containing protein</fullName>
    </recommendedName>
</protein>
<gene>
    <name evidence="2" type="ORF">BsIDN1_46190</name>
</gene>
<feature type="domain" description="IrrE N-terminal-like" evidence="1">
    <location>
        <begin position="2"/>
        <end position="47"/>
    </location>
</feature>
<name>A0A5S9MDJ0_BACIA</name>
<accession>A0A5S9MDJ0</accession>
<proteinExistence type="predicted"/>
<dbReference type="Proteomes" id="UP000464658">
    <property type="component" value="Chromosome"/>
</dbReference>
<dbReference type="InterPro" id="IPR010359">
    <property type="entry name" value="IrrE_HExxH"/>
</dbReference>
<evidence type="ECO:0000259" key="1">
    <source>
        <dbReference type="Pfam" id="PF06114"/>
    </source>
</evidence>